<evidence type="ECO:0000256" key="5">
    <source>
        <dbReference type="ARBA" id="ARBA00022690"/>
    </source>
</evidence>
<dbReference type="InterPro" id="IPR042178">
    <property type="entry name" value="Serpin_sf_1"/>
</dbReference>
<evidence type="ECO:0000256" key="3">
    <source>
        <dbReference type="ARBA" id="ARBA00022490"/>
    </source>
</evidence>
<dbReference type="OrthoDB" id="671595at2759"/>
<dbReference type="STRING" id="10020.ENSDORP00000018038"/>
<name>A0A1S3FCQ9_DIPOR</name>
<dbReference type="FunCoup" id="A0A1S3FCQ9">
    <property type="interactions" value="64"/>
</dbReference>
<dbReference type="AlphaFoldDB" id="A0A1S3FCQ9"/>
<dbReference type="InParanoid" id="A0A1S3FCQ9"/>
<evidence type="ECO:0000256" key="1">
    <source>
        <dbReference type="ARBA" id="ARBA00004496"/>
    </source>
</evidence>
<keyword evidence="10" id="KW-0812">Transmembrane</keyword>
<dbReference type="FunFam" id="2.30.39.10:FF:000001">
    <property type="entry name" value="Serpin family B member 2"/>
    <property type="match status" value="1"/>
</dbReference>
<dbReference type="OMA" id="FKATWEH"/>
<evidence type="ECO:0000256" key="4">
    <source>
        <dbReference type="ARBA" id="ARBA00022553"/>
    </source>
</evidence>
<dbReference type="Gene3D" id="3.30.497.10">
    <property type="entry name" value="Antithrombin, subunit I, domain 2"/>
    <property type="match status" value="1"/>
</dbReference>
<dbReference type="SMART" id="SM00093">
    <property type="entry name" value="SERPIN"/>
    <property type="match status" value="1"/>
</dbReference>
<keyword evidence="10" id="KW-0472">Membrane</keyword>
<protein>
    <recommendedName>
        <fullName evidence="8">Serpin B7</fullName>
    </recommendedName>
    <alternativeName>
        <fullName evidence="9">Megsin</fullName>
    </alternativeName>
</protein>
<dbReference type="Gene3D" id="2.30.39.10">
    <property type="entry name" value="Alpha-1-antitrypsin, domain 1"/>
    <property type="match status" value="1"/>
</dbReference>
<dbReference type="InterPro" id="IPR042185">
    <property type="entry name" value="Serpin_sf_2"/>
</dbReference>
<dbReference type="SUPFAM" id="SSF56574">
    <property type="entry name" value="Serpins"/>
    <property type="match status" value="1"/>
</dbReference>
<keyword evidence="6" id="KW-0722">Serine protease inhibitor</keyword>
<keyword evidence="10" id="KW-1133">Transmembrane helix</keyword>
<dbReference type="InterPro" id="IPR023796">
    <property type="entry name" value="Serpin_dom"/>
</dbReference>
<dbReference type="GO" id="GO:0005615">
    <property type="term" value="C:extracellular space"/>
    <property type="evidence" value="ECO:0007669"/>
    <property type="project" value="InterPro"/>
</dbReference>
<organism evidence="12 13">
    <name type="scientific">Dipodomys ordii</name>
    <name type="common">Ord's kangaroo rat</name>
    <dbReference type="NCBI Taxonomy" id="10020"/>
    <lineage>
        <taxon>Eukaryota</taxon>
        <taxon>Metazoa</taxon>
        <taxon>Chordata</taxon>
        <taxon>Craniata</taxon>
        <taxon>Vertebrata</taxon>
        <taxon>Euteleostomi</taxon>
        <taxon>Mammalia</taxon>
        <taxon>Eutheria</taxon>
        <taxon>Euarchontoglires</taxon>
        <taxon>Glires</taxon>
        <taxon>Rodentia</taxon>
        <taxon>Castorimorpha</taxon>
        <taxon>Heteromyidae</taxon>
        <taxon>Dipodomyinae</taxon>
        <taxon>Dipodomys</taxon>
    </lineage>
</organism>
<evidence type="ECO:0000256" key="8">
    <source>
        <dbReference type="ARBA" id="ARBA00071176"/>
    </source>
</evidence>
<dbReference type="InterPro" id="IPR023795">
    <property type="entry name" value="Serpin_CS"/>
</dbReference>
<keyword evidence="12" id="KW-1185">Reference proteome</keyword>
<dbReference type="InterPro" id="IPR000215">
    <property type="entry name" value="Serpin_fam"/>
</dbReference>
<keyword evidence="5" id="KW-0646">Protease inhibitor</keyword>
<proteinExistence type="inferred from homology"/>
<dbReference type="GeneID" id="105987634"/>
<evidence type="ECO:0000256" key="10">
    <source>
        <dbReference type="SAM" id="Phobius"/>
    </source>
</evidence>
<dbReference type="Pfam" id="PF00079">
    <property type="entry name" value="Serpin"/>
    <property type="match status" value="1"/>
</dbReference>
<evidence type="ECO:0000256" key="9">
    <source>
        <dbReference type="ARBA" id="ARBA00079300"/>
    </source>
</evidence>
<comment type="function">
    <text evidence="7">Might function as an inhibitor of Lys-specific proteases. Might influence the maturation of megakaryocytes via its action as a serpin.</text>
</comment>
<dbReference type="GO" id="GO:0004867">
    <property type="term" value="F:serine-type endopeptidase inhibitor activity"/>
    <property type="evidence" value="ECO:0007669"/>
    <property type="project" value="UniProtKB-KW"/>
</dbReference>
<comment type="similarity">
    <text evidence="2">Belongs to the serpin family. Ov-serpin subfamily.</text>
</comment>
<dbReference type="FunFam" id="3.30.497.10:FF:000015">
    <property type="entry name" value="Serpin family B member 7"/>
    <property type="match status" value="1"/>
</dbReference>
<comment type="subcellular location">
    <subcellularLocation>
        <location evidence="1">Cytoplasm</location>
    </subcellularLocation>
</comment>
<feature type="transmembrane region" description="Helical" evidence="10">
    <location>
        <begin position="370"/>
        <end position="389"/>
    </location>
</feature>
<evidence type="ECO:0000313" key="13">
    <source>
        <dbReference type="RefSeq" id="XP_012874393.1"/>
    </source>
</evidence>
<dbReference type="FunFam" id="3.30.497.10:FF:000052">
    <property type="entry name" value="Serpin, putative"/>
    <property type="match status" value="1"/>
</dbReference>
<evidence type="ECO:0000259" key="11">
    <source>
        <dbReference type="SMART" id="SM00093"/>
    </source>
</evidence>
<dbReference type="KEGG" id="dord:105987634"/>
<dbReference type="CTD" id="89778"/>
<evidence type="ECO:0000313" key="12">
    <source>
        <dbReference type="Proteomes" id="UP000081671"/>
    </source>
</evidence>
<evidence type="ECO:0000256" key="6">
    <source>
        <dbReference type="ARBA" id="ARBA00022900"/>
    </source>
</evidence>
<dbReference type="PANTHER" id="PTHR11461">
    <property type="entry name" value="SERINE PROTEASE INHIBITOR, SERPIN"/>
    <property type="match status" value="1"/>
</dbReference>
<evidence type="ECO:0000256" key="7">
    <source>
        <dbReference type="ARBA" id="ARBA00057920"/>
    </source>
</evidence>
<feature type="domain" description="Serpin" evidence="11">
    <location>
        <begin position="13"/>
        <end position="391"/>
    </location>
</feature>
<dbReference type="PROSITE" id="PS00284">
    <property type="entry name" value="SERPIN"/>
    <property type="match status" value="1"/>
</dbReference>
<feature type="transmembrane region" description="Helical" evidence="10">
    <location>
        <begin position="28"/>
        <end position="46"/>
    </location>
</feature>
<gene>
    <name evidence="13" type="primary">Serpinb11</name>
</gene>
<accession>A0A1S3FCQ9</accession>
<dbReference type="RefSeq" id="XP_012874393.1">
    <property type="nucleotide sequence ID" value="XM_013018939.1"/>
</dbReference>
<dbReference type="Proteomes" id="UP000081671">
    <property type="component" value="Unplaced"/>
</dbReference>
<dbReference type="GO" id="GO:0005737">
    <property type="term" value="C:cytoplasm"/>
    <property type="evidence" value="ECO:0007669"/>
    <property type="project" value="UniProtKB-SubCell"/>
</dbReference>
<dbReference type="PANTHER" id="PTHR11461:SF199">
    <property type="entry name" value="SERPIN B11"/>
    <property type="match status" value="1"/>
</dbReference>
<keyword evidence="4" id="KW-0597">Phosphoprotein</keyword>
<dbReference type="CDD" id="cd19570">
    <property type="entry name" value="serpinB11_epipin"/>
    <property type="match status" value="1"/>
</dbReference>
<reference evidence="13" key="1">
    <citation type="submission" date="2025-08" db="UniProtKB">
        <authorList>
            <consortium name="RefSeq"/>
        </authorList>
    </citation>
    <scope>IDENTIFICATION</scope>
    <source>
        <tissue evidence="13">Kidney</tissue>
    </source>
</reference>
<keyword evidence="3" id="KW-0963">Cytoplasm</keyword>
<dbReference type="InterPro" id="IPR036186">
    <property type="entry name" value="Serpin_sf"/>
</dbReference>
<sequence>MGSLSTTNVEFCLDVFKELSCSHAGENVFFSPLSLFYALSMILLGARGNCAHQVEKVLHYHHSAEFLKPRLKDSSECSQAGRMHSELGVLLSPINQPHSKYTLSIANRLYGTNALEFHQQYLSCSEKLYQARLQSVDFGQSVEETRKSINAWVESKTNGKVKNLFGKGTIDPASVMVLVSAIYYKGQWQNKFQEKETTKTPFQLSEGKSVMVDMMYQTGTFKIASIKNPYMQVLELPYVNELSMVILLPEGTANLDQIEKQLNARTFREWTRPSTLVEREVEVHIPRFKLTHKYELNSLLKALGMTDIFDQARADFSGMSPDPGLFLSKVVHKAYVEVNEEGTEAAAASGESVAVKRLPIRDRFVANHPFLFFIMDISTGVIFFAGKLASP</sequence>
<evidence type="ECO:0000256" key="2">
    <source>
        <dbReference type="ARBA" id="ARBA00006426"/>
    </source>
</evidence>